<evidence type="ECO:0000313" key="7">
    <source>
        <dbReference type="Proteomes" id="UP000031890"/>
    </source>
</evidence>
<dbReference type="GO" id="GO:0046872">
    <property type="term" value="F:metal ion binding"/>
    <property type="evidence" value="ECO:0007669"/>
    <property type="project" value="UniProtKB-KW"/>
</dbReference>
<gene>
    <name evidence="6" type="primary">glbO</name>
    <name evidence="6" type="ORF">CSING_10600</name>
</gene>
<evidence type="ECO:0000256" key="1">
    <source>
        <dbReference type="ARBA" id="ARBA00022448"/>
    </source>
</evidence>
<dbReference type="STRING" id="161899.CSING_10600"/>
<dbReference type="InterPro" id="IPR012292">
    <property type="entry name" value="Globin/Proto"/>
</dbReference>
<dbReference type="Gene3D" id="1.10.490.10">
    <property type="entry name" value="Globins"/>
    <property type="match status" value="1"/>
</dbReference>
<dbReference type="PANTHER" id="PTHR47366:SF1">
    <property type="entry name" value="TWO-ON-TWO HEMOGLOBIN-3"/>
    <property type="match status" value="1"/>
</dbReference>
<dbReference type="Pfam" id="PF01152">
    <property type="entry name" value="Bac_globin"/>
    <property type="match status" value="1"/>
</dbReference>
<evidence type="ECO:0000256" key="2">
    <source>
        <dbReference type="ARBA" id="ARBA00022617"/>
    </source>
</evidence>
<dbReference type="GO" id="GO:0020037">
    <property type="term" value="F:heme binding"/>
    <property type="evidence" value="ECO:0007669"/>
    <property type="project" value="InterPro"/>
</dbReference>
<dbReference type="HOGENOM" id="CLU_103526_3_1_11"/>
<sequence>MQPSSVYEAIGGMETFEKLVGGFYAQVRTDDVIGPMYPDQDWEGAEQRLLWFLVQYWGGPQLFSENRGHPRLRMRHAPYPIDMAAHDRWLELMGNSLAQIDEATIPPAYRSMIWDHMERVAAMLINRAP</sequence>
<keyword evidence="2" id="KW-0349">Heme</keyword>
<dbReference type="KEGG" id="csx:CSING_10600"/>
<dbReference type="RefSeq" id="WP_042532032.1">
    <property type="nucleotide sequence ID" value="NZ_CP010827.1"/>
</dbReference>
<comment type="similarity">
    <text evidence="5">Belongs to the truncated hemoglobin family. Group II subfamily.</text>
</comment>
<evidence type="ECO:0000256" key="5">
    <source>
        <dbReference type="ARBA" id="ARBA00034496"/>
    </source>
</evidence>
<protein>
    <submittedName>
        <fullName evidence="6">Hemoglobin-like protein</fullName>
    </submittedName>
</protein>
<dbReference type="InterPro" id="IPR009050">
    <property type="entry name" value="Globin-like_sf"/>
</dbReference>
<dbReference type="AlphaFoldDB" id="A0A0B6F5G1"/>
<keyword evidence="4" id="KW-0408">Iron</keyword>
<proteinExistence type="inferred from homology"/>
<reference evidence="6 7" key="1">
    <citation type="journal article" date="2015" name="Genome Announc.">
        <title>Complete Genome Sequence and Annotation of Corynebacterium singulare DSM 44357, Isolated from a Human Semen Specimen.</title>
        <authorList>
            <person name="Merten M."/>
            <person name="Brinkrolf K."/>
            <person name="Albersmeier A."/>
            <person name="Kutter Y."/>
            <person name="Ruckert C."/>
            <person name="Tauch A."/>
        </authorList>
    </citation>
    <scope>NUCLEOTIDE SEQUENCE [LARGE SCALE GENOMIC DNA]</scope>
    <source>
        <strain evidence="6">IBS B52218</strain>
    </source>
</reference>
<accession>A0A0B6F5G1</accession>
<name>A0A0B6F5G1_9CORY</name>
<evidence type="ECO:0000313" key="6">
    <source>
        <dbReference type="EMBL" id="AJI79630.1"/>
    </source>
</evidence>
<keyword evidence="3" id="KW-0479">Metal-binding</keyword>
<keyword evidence="1" id="KW-0813">Transport</keyword>
<evidence type="ECO:0000256" key="4">
    <source>
        <dbReference type="ARBA" id="ARBA00023004"/>
    </source>
</evidence>
<dbReference type="InterPro" id="IPR001486">
    <property type="entry name" value="Hemoglobin_trunc"/>
</dbReference>
<dbReference type="GO" id="GO:0005344">
    <property type="term" value="F:oxygen carrier activity"/>
    <property type="evidence" value="ECO:0007669"/>
    <property type="project" value="InterPro"/>
</dbReference>
<dbReference type="PANTHER" id="PTHR47366">
    <property type="entry name" value="TWO-ON-TWO HEMOGLOBIN-3"/>
    <property type="match status" value="1"/>
</dbReference>
<dbReference type="Proteomes" id="UP000031890">
    <property type="component" value="Chromosome"/>
</dbReference>
<dbReference type="SUPFAM" id="SSF46458">
    <property type="entry name" value="Globin-like"/>
    <property type="match status" value="1"/>
</dbReference>
<dbReference type="GO" id="GO:0019825">
    <property type="term" value="F:oxygen binding"/>
    <property type="evidence" value="ECO:0007669"/>
    <property type="project" value="InterPro"/>
</dbReference>
<organism evidence="6 7">
    <name type="scientific">Corynebacterium singulare</name>
    <dbReference type="NCBI Taxonomy" id="161899"/>
    <lineage>
        <taxon>Bacteria</taxon>
        <taxon>Bacillati</taxon>
        <taxon>Actinomycetota</taxon>
        <taxon>Actinomycetes</taxon>
        <taxon>Mycobacteriales</taxon>
        <taxon>Corynebacteriaceae</taxon>
        <taxon>Corynebacterium</taxon>
    </lineage>
</organism>
<dbReference type="InterPro" id="IPR044203">
    <property type="entry name" value="GlbO/GLB3-like"/>
</dbReference>
<evidence type="ECO:0000256" key="3">
    <source>
        <dbReference type="ARBA" id="ARBA00022723"/>
    </source>
</evidence>
<dbReference type="OrthoDB" id="9790913at2"/>
<dbReference type="CDD" id="cd14771">
    <property type="entry name" value="TrHb2_Mt-trHbO-like_O"/>
    <property type="match status" value="1"/>
</dbReference>
<dbReference type="EMBL" id="CP010827">
    <property type="protein sequence ID" value="AJI79630.1"/>
    <property type="molecule type" value="Genomic_DNA"/>
</dbReference>